<evidence type="ECO:0000313" key="2">
    <source>
        <dbReference type="Proteomes" id="UP000238322"/>
    </source>
</evidence>
<name>A0A2S8FVG9_9BACT</name>
<dbReference type="AlphaFoldDB" id="A0A2S8FVG9"/>
<organism evidence="1 2">
    <name type="scientific">Blastopirellula marina</name>
    <dbReference type="NCBI Taxonomy" id="124"/>
    <lineage>
        <taxon>Bacteria</taxon>
        <taxon>Pseudomonadati</taxon>
        <taxon>Planctomycetota</taxon>
        <taxon>Planctomycetia</taxon>
        <taxon>Pirellulales</taxon>
        <taxon>Pirellulaceae</taxon>
        <taxon>Blastopirellula</taxon>
    </lineage>
</organism>
<dbReference type="RefSeq" id="WP_105329465.1">
    <property type="nucleotide sequence ID" value="NZ_PUHY01000006.1"/>
</dbReference>
<dbReference type="EMBL" id="PUHY01000006">
    <property type="protein sequence ID" value="PQO36175.1"/>
    <property type="molecule type" value="Genomic_DNA"/>
</dbReference>
<protein>
    <submittedName>
        <fullName evidence="1">Uncharacterized protein</fullName>
    </submittedName>
</protein>
<dbReference type="OrthoDB" id="290936at2"/>
<evidence type="ECO:0000313" key="1">
    <source>
        <dbReference type="EMBL" id="PQO36175.1"/>
    </source>
</evidence>
<sequence>MTINDLETLRRRQIHDLLYIALIEIRQLGGDLKSRPVFGLANLLHNVPLELEQVAKREMTYEELFDSLNVRAKQLNCQKWLDDQIKWLETHRTHP</sequence>
<proteinExistence type="predicted"/>
<dbReference type="Proteomes" id="UP000238322">
    <property type="component" value="Unassembled WGS sequence"/>
</dbReference>
<accession>A0A2S8FVG9</accession>
<gene>
    <name evidence="1" type="ORF">C5Y83_09675</name>
</gene>
<reference evidence="1 2" key="1">
    <citation type="submission" date="2018-02" db="EMBL/GenBank/DDBJ databases">
        <title>Comparative genomes isolates from brazilian mangrove.</title>
        <authorList>
            <person name="Araujo J.E."/>
            <person name="Taketani R.G."/>
            <person name="Silva M.C.P."/>
            <person name="Loureco M.V."/>
            <person name="Andreote F.D."/>
        </authorList>
    </citation>
    <scope>NUCLEOTIDE SEQUENCE [LARGE SCALE GENOMIC DNA]</scope>
    <source>
        <strain evidence="1 2">Hex-1 MGV</strain>
    </source>
</reference>
<comment type="caution">
    <text evidence="1">The sequence shown here is derived from an EMBL/GenBank/DDBJ whole genome shotgun (WGS) entry which is preliminary data.</text>
</comment>